<dbReference type="Pfam" id="PF05656">
    <property type="entry name" value="DUF805"/>
    <property type="match status" value="1"/>
</dbReference>
<feature type="transmembrane region" description="Helical" evidence="1">
    <location>
        <begin position="77"/>
        <end position="97"/>
    </location>
</feature>
<organism evidence="3 4">
    <name type="scientific">Pseudomonas luteola</name>
    <dbReference type="NCBI Taxonomy" id="47886"/>
    <lineage>
        <taxon>Bacteria</taxon>
        <taxon>Pseudomonadati</taxon>
        <taxon>Pseudomonadota</taxon>
        <taxon>Gammaproteobacteria</taxon>
        <taxon>Pseudomonadales</taxon>
        <taxon>Pseudomonadaceae</taxon>
        <taxon>Pseudomonas</taxon>
    </lineage>
</organism>
<keyword evidence="1" id="KW-1133">Transmembrane helix</keyword>
<evidence type="ECO:0000256" key="1">
    <source>
        <dbReference type="SAM" id="Phobius"/>
    </source>
</evidence>
<keyword evidence="1" id="KW-0472">Membrane</keyword>
<reference evidence="3 4" key="1">
    <citation type="submission" date="2018-06" db="EMBL/GenBank/DDBJ databases">
        <authorList>
            <consortium name="Pathogen Informatics"/>
            <person name="Doyle S."/>
        </authorList>
    </citation>
    <scope>NUCLEOTIDE SEQUENCE [LARGE SCALE GENOMIC DNA]</scope>
    <source>
        <strain evidence="3 4">NCTC11842</strain>
    </source>
</reference>
<dbReference type="EMBL" id="JADMCD010000012">
    <property type="protein sequence ID" value="MBF8642820.1"/>
    <property type="molecule type" value="Genomic_DNA"/>
</dbReference>
<accession>A0A2X2D2H1</accession>
<proteinExistence type="predicted"/>
<reference evidence="2 5" key="2">
    <citation type="submission" date="2020-10" db="EMBL/GenBank/DDBJ databases">
        <title>Genome sequences of Pseudomonas isolates.</title>
        <authorList>
            <person name="Wessels L."/>
            <person name="Reich F."/>
            <person name="Hammerl J."/>
        </authorList>
    </citation>
    <scope>NUCLEOTIDE SEQUENCE [LARGE SCALE GENOMIC DNA]</scope>
    <source>
        <strain evidence="2 5">20-MO00624-0</strain>
    </source>
</reference>
<dbReference type="GO" id="GO:0005886">
    <property type="term" value="C:plasma membrane"/>
    <property type="evidence" value="ECO:0007669"/>
    <property type="project" value="TreeGrafter"/>
</dbReference>
<gene>
    <name evidence="3" type="primary">yhaI</name>
    <name evidence="2" type="ORF">IRZ65_19300</name>
    <name evidence="3" type="ORF">NCTC11842_05258</name>
</gene>
<evidence type="ECO:0000313" key="5">
    <source>
        <dbReference type="Proteomes" id="UP000626180"/>
    </source>
</evidence>
<dbReference type="PANTHER" id="PTHR34980:SF2">
    <property type="entry name" value="INNER MEMBRANE PROTEIN YHAH-RELATED"/>
    <property type="match status" value="1"/>
</dbReference>
<feature type="transmembrane region" description="Helical" evidence="1">
    <location>
        <begin position="46"/>
        <end position="65"/>
    </location>
</feature>
<feature type="transmembrane region" description="Helical" evidence="1">
    <location>
        <begin position="23"/>
        <end position="40"/>
    </location>
</feature>
<evidence type="ECO:0000313" key="4">
    <source>
        <dbReference type="Proteomes" id="UP000250443"/>
    </source>
</evidence>
<dbReference type="AlphaFoldDB" id="A0A2X2D2H1"/>
<evidence type="ECO:0000313" key="2">
    <source>
        <dbReference type="EMBL" id="MBF8642820.1"/>
    </source>
</evidence>
<sequence>MEWYLSVVSNYVKFDGRARRKEYWMFALFSAIITVVLAVVDGVIGWGPWLCGVYTLAMILPNVAVTIRRLHDTNRSGWWALISGVPAVGGIIFLVLMCLEGDLVDNRFGQNPKNV</sequence>
<dbReference type="Proteomes" id="UP000626180">
    <property type="component" value="Unassembled WGS sequence"/>
</dbReference>
<dbReference type="Proteomes" id="UP000250443">
    <property type="component" value="Unassembled WGS sequence"/>
</dbReference>
<evidence type="ECO:0000313" key="3">
    <source>
        <dbReference type="EMBL" id="SPZ13514.1"/>
    </source>
</evidence>
<keyword evidence="1" id="KW-0812">Transmembrane</keyword>
<dbReference type="EMBL" id="UAUF01000014">
    <property type="protein sequence ID" value="SPZ13514.1"/>
    <property type="molecule type" value="Genomic_DNA"/>
</dbReference>
<dbReference type="RefSeq" id="WP_010798578.1">
    <property type="nucleotide sequence ID" value="NZ_CP069263.1"/>
</dbReference>
<protein>
    <submittedName>
        <fullName evidence="2">DUF805 domain-containing protein</fullName>
    </submittedName>
    <submittedName>
        <fullName evidence="3">Membrane protein</fullName>
    </submittedName>
</protein>
<name>A0A2X2D2H1_PSELU</name>
<dbReference type="PANTHER" id="PTHR34980">
    <property type="entry name" value="INNER MEMBRANE PROTEIN-RELATED-RELATED"/>
    <property type="match status" value="1"/>
</dbReference>
<keyword evidence="5" id="KW-1185">Reference proteome</keyword>
<dbReference type="InterPro" id="IPR008523">
    <property type="entry name" value="DUF805"/>
</dbReference>